<protein>
    <submittedName>
        <fullName evidence="5">ABC transporter ATP-binding protein</fullName>
    </submittedName>
</protein>
<dbReference type="PROSITE" id="PS50893">
    <property type="entry name" value="ABC_TRANSPORTER_2"/>
    <property type="match status" value="1"/>
</dbReference>
<sequence>MKNAIIVKNLYRIYSQKKGKFNALKGINFSVKEGEVFGLLGPNGAGKTTTTKILTTLLKPTSGSVNILGFDIDKHKNEIRKQINFVFGGEKGVYGRLTPVQYLIYFSCLYKVPSTIRKKLIFELLELVGLDEHKEREIYTFSKGMLQRLHIARSLINDPKILFLDEPTIGLDPIIAQEVRDIIQNLKRKGTTIILTTHYMKEADELCDTIAIINEGQIKAIDSPENLKNNYFLDKIYECTILLKFENYEIPQFKFLQITTLDNTLMKFRIAVSKELDYLAVKRKLSEIGEIVSLEQTKTSLEDVYIKIIKGEI</sequence>
<dbReference type="InterPro" id="IPR027417">
    <property type="entry name" value="P-loop_NTPase"/>
</dbReference>
<feature type="domain" description="ABC transporter" evidence="4">
    <location>
        <begin position="5"/>
        <end position="240"/>
    </location>
</feature>
<evidence type="ECO:0000256" key="1">
    <source>
        <dbReference type="ARBA" id="ARBA00022448"/>
    </source>
</evidence>
<accession>A0AAW9NRS9</accession>
<reference evidence="5 6" key="1">
    <citation type="submission" date="2023-03" db="EMBL/GenBank/DDBJ databases">
        <title>Bacillus Genome Sequencing.</title>
        <authorList>
            <person name="Dunlap C."/>
        </authorList>
    </citation>
    <scope>NUCLEOTIDE SEQUENCE [LARGE SCALE GENOMIC DNA]</scope>
    <source>
        <strain evidence="5 6">B-59205</strain>
    </source>
</reference>
<keyword evidence="3 5" id="KW-0067">ATP-binding</keyword>
<evidence type="ECO:0000313" key="5">
    <source>
        <dbReference type="EMBL" id="MEC1178640.1"/>
    </source>
</evidence>
<evidence type="ECO:0000256" key="2">
    <source>
        <dbReference type="ARBA" id="ARBA00022741"/>
    </source>
</evidence>
<dbReference type="InterPro" id="IPR003593">
    <property type="entry name" value="AAA+_ATPase"/>
</dbReference>
<gene>
    <name evidence="5" type="ORF">P9B03_09120</name>
</gene>
<dbReference type="AlphaFoldDB" id="A0AAW9NRS9"/>
<proteinExistence type="predicted"/>
<comment type="caution">
    <text evidence="5">The sequence shown here is derived from an EMBL/GenBank/DDBJ whole genome shotgun (WGS) entry which is preliminary data.</text>
</comment>
<dbReference type="GO" id="GO:0016887">
    <property type="term" value="F:ATP hydrolysis activity"/>
    <property type="evidence" value="ECO:0007669"/>
    <property type="project" value="InterPro"/>
</dbReference>
<dbReference type="InterPro" id="IPR050763">
    <property type="entry name" value="ABC_transporter_ATP-binding"/>
</dbReference>
<evidence type="ECO:0000313" key="6">
    <source>
        <dbReference type="Proteomes" id="UP001344888"/>
    </source>
</evidence>
<dbReference type="PANTHER" id="PTHR42711:SF18">
    <property type="entry name" value="ABC TRANSPORTER, ATP-BINDING PROTEIN"/>
    <property type="match status" value="1"/>
</dbReference>
<dbReference type="RefSeq" id="WP_326123122.1">
    <property type="nucleotide sequence ID" value="NZ_JARSFG010000012.1"/>
</dbReference>
<dbReference type="GO" id="GO:0005524">
    <property type="term" value="F:ATP binding"/>
    <property type="evidence" value="ECO:0007669"/>
    <property type="project" value="UniProtKB-KW"/>
</dbReference>
<dbReference type="PANTHER" id="PTHR42711">
    <property type="entry name" value="ABC TRANSPORTER ATP-BINDING PROTEIN"/>
    <property type="match status" value="1"/>
</dbReference>
<organism evidence="5 6">
    <name type="scientific">Metasolibacillus meyeri</name>
    <dbReference type="NCBI Taxonomy" id="1071052"/>
    <lineage>
        <taxon>Bacteria</taxon>
        <taxon>Bacillati</taxon>
        <taxon>Bacillota</taxon>
        <taxon>Bacilli</taxon>
        <taxon>Bacillales</taxon>
        <taxon>Caryophanaceae</taxon>
        <taxon>Metasolibacillus</taxon>
    </lineage>
</organism>
<dbReference type="SMART" id="SM00382">
    <property type="entry name" value="AAA"/>
    <property type="match status" value="1"/>
</dbReference>
<dbReference type="Gene3D" id="3.40.50.300">
    <property type="entry name" value="P-loop containing nucleotide triphosphate hydrolases"/>
    <property type="match status" value="1"/>
</dbReference>
<evidence type="ECO:0000259" key="4">
    <source>
        <dbReference type="PROSITE" id="PS50893"/>
    </source>
</evidence>
<dbReference type="EMBL" id="JARSFG010000012">
    <property type="protein sequence ID" value="MEC1178640.1"/>
    <property type="molecule type" value="Genomic_DNA"/>
</dbReference>
<evidence type="ECO:0000256" key="3">
    <source>
        <dbReference type="ARBA" id="ARBA00022840"/>
    </source>
</evidence>
<dbReference type="Proteomes" id="UP001344888">
    <property type="component" value="Unassembled WGS sequence"/>
</dbReference>
<name>A0AAW9NRS9_9BACL</name>
<keyword evidence="1" id="KW-0813">Transport</keyword>
<dbReference type="SUPFAM" id="SSF52540">
    <property type="entry name" value="P-loop containing nucleoside triphosphate hydrolases"/>
    <property type="match status" value="1"/>
</dbReference>
<dbReference type="InterPro" id="IPR003439">
    <property type="entry name" value="ABC_transporter-like_ATP-bd"/>
</dbReference>
<keyword evidence="6" id="KW-1185">Reference proteome</keyword>
<dbReference type="Pfam" id="PF00005">
    <property type="entry name" value="ABC_tran"/>
    <property type="match status" value="1"/>
</dbReference>
<keyword evidence="2" id="KW-0547">Nucleotide-binding</keyword>